<dbReference type="Proteomes" id="UP000324832">
    <property type="component" value="Unassembled WGS sequence"/>
</dbReference>
<name>A0A5E4QGE9_9NEOP</name>
<protein>
    <submittedName>
        <fullName evidence="1">Uncharacterized protein</fullName>
    </submittedName>
</protein>
<sequence length="86" mass="10472">MEHQFQILFDKMKFEMQKQTVELKESITNSIMEKMDEKLKPILAENKDLQIKLLNLEREVEYLKRDKKHNNIILFKLNEKKNLPQV</sequence>
<evidence type="ECO:0000313" key="2">
    <source>
        <dbReference type="Proteomes" id="UP000324832"/>
    </source>
</evidence>
<evidence type="ECO:0000313" key="1">
    <source>
        <dbReference type="EMBL" id="VVC96790.1"/>
    </source>
</evidence>
<reference evidence="1 2" key="1">
    <citation type="submission" date="2017-07" db="EMBL/GenBank/DDBJ databases">
        <authorList>
            <person name="Talla V."/>
            <person name="Backstrom N."/>
        </authorList>
    </citation>
    <scope>NUCLEOTIDE SEQUENCE [LARGE SCALE GENOMIC DNA]</scope>
</reference>
<dbReference type="EMBL" id="FZQP02002890">
    <property type="protein sequence ID" value="VVC96790.1"/>
    <property type="molecule type" value="Genomic_DNA"/>
</dbReference>
<accession>A0A5E4QGE9</accession>
<organism evidence="1 2">
    <name type="scientific">Leptidea sinapis</name>
    <dbReference type="NCBI Taxonomy" id="189913"/>
    <lineage>
        <taxon>Eukaryota</taxon>
        <taxon>Metazoa</taxon>
        <taxon>Ecdysozoa</taxon>
        <taxon>Arthropoda</taxon>
        <taxon>Hexapoda</taxon>
        <taxon>Insecta</taxon>
        <taxon>Pterygota</taxon>
        <taxon>Neoptera</taxon>
        <taxon>Endopterygota</taxon>
        <taxon>Lepidoptera</taxon>
        <taxon>Glossata</taxon>
        <taxon>Ditrysia</taxon>
        <taxon>Papilionoidea</taxon>
        <taxon>Pieridae</taxon>
        <taxon>Dismorphiinae</taxon>
        <taxon>Leptidea</taxon>
    </lineage>
</organism>
<keyword evidence="2" id="KW-1185">Reference proteome</keyword>
<gene>
    <name evidence="1" type="ORF">LSINAPIS_LOCUS8208</name>
</gene>
<dbReference type="AlphaFoldDB" id="A0A5E4QGE9"/>
<proteinExistence type="predicted"/>